<organism evidence="2 3">
    <name type="scientific">Caerostris extrusa</name>
    <name type="common">Bark spider</name>
    <name type="synonym">Caerostris bankana</name>
    <dbReference type="NCBI Taxonomy" id="172846"/>
    <lineage>
        <taxon>Eukaryota</taxon>
        <taxon>Metazoa</taxon>
        <taxon>Ecdysozoa</taxon>
        <taxon>Arthropoda</taxon>
        <taxon>Chelicerata</taxon>
        <taxon>Arachnida</taxon>
        <taxon>Araneae</taxon>
        <taxon>Araneomorphae</taxon>
        <taxon>Entelegynae</taxon>
        <taxon>Araneoidea</taxon>
        <taxon>Araneidae</taxon>
        <taxon>Caerostris</taxon>
    </lineage>
</organism>
<evidence type="ECO:0000313" key="3">
    <source>
        <dbReference type="Proteomes" id="UP001054945"/>
    </source>
</evidence>
<feature type="region of interest" description="Disordered" evidence="1">
    <location>
        <begin position="1"/>
        <end position="109"/>
    </location>
</feature>
<name>A0AAV4TKR3_CAEEX</name>
<proteinExistence type="predicted"/>
<feature type="compositionally biased region" description="Basic and acidic residues" evidence="1">
    <location>
        <begin position="8"/>
        <end position="29"/>
    </location>
</feature>
<dbReference type="AlphaFoldDB" id="A0AAV4TKR3"/>
<protein>
    <submittedName>
        <fullName evidence="2">Uncharacterized protein</fullName>
    </submittedName>
</protein>
<dbReference type="Proteomes" id="UP001054945">
    <property type="component" value="Unassembled WGS sequence"/>
</dbReference>
<sequence length="147" mass="16808">MVSNIMKHSSDTCREHTLQQHQTMKDRYQCKRHPSLPEELPSPPEFDSSRTGIKEPKPIPRNKNNTSSEFPKRKRAKFSRQYDPTGKTDNGFVPIPSPYAGTTPPRNAQRRARIRNHDELVVKESRQSPNILGNGNFEILGGGNIFR</sequence>
<dbReference type="EMBL" id="BPLR01011527">
    <property type="protein sequence ID" value="GIY47143.1"/>
    <property type="molecule type" value="Genomic_DNA"/>
</dbReference>
<comment type="caution">
    <text evidence="2">The sequence shown here is derived from an EMBL/GenBank/DDBJ whole genome shotgun (WGS) entry which is preliminary data.</text>
</comment>
<evidence type="ECO:0000313" key="2">
    <source>
        <dbReference type="EMBL" id="GIY47143.1"/>
    </source>
</evidence>
<evidence type="ECO:0000256" key="1">
    <source>
        <dbReference type="SAM" id="MobiDB-lite"/>
    </source>
</evidence>
<reference evidence="2 3" key="1">
    <citation type="submission" date="2021-06" db="EMBL/GenBank/DDBJ databases">
        <title>Caerostris extrusa draft genome.</title>
        <authorList>
            <person name="Kono N."/>
            <person name="Arakawa K."/>
        </authorList>
    </citation>
    <scope>NUCLEOTIDE SEQUENCE [LARGE SCALE GENOMIC DNA]</scope>
</reference>
<gene>
    <name evidence="2" type="primary">AVEN_257850_1</name>
    <name evidence="2" type="ORF">CEXT_544731</name>
</gene>
<keyword evidence="3" id="KW-1185">Reference proteome</keyword>
<accession>A0AAV4TKR3</accession>